<dbReference type="Gene3D" id="3.40.50.12780">
    <property type="entry name" value="N-terminal domain of ligase-like"/>
    <property type="match status" value="1"/>
</dbReference>
<comment type="caution">
    <text evidence="12">The sequence shown here is derived from an EMBL/GenBank/DDBJ whole genome shotgun (WGS) entry which is preliminary data.</text>
</comment>
<comment type="similarity">
    <text evidence="5 9">Belongs to the phenylacetyl-CoA ligase family.</text>
</comment>
<keyword evidence="2 9" id="KW-0436">Ligase</keyword>
<dbReference type="InterPro" id="IPR051414">
    <property type="entry name" value="Adenylate-forming_Reductase"/>
</dbReference>
<reference evidence="12" key="2">
    <citation type="journal article" date="2021" name="Sci. Rep.">
        <title>The distribution of antibiotic resistance genes in chicken gut microbiota commensals.</title>
        <authorList>
            <person name="Juricova H."/>
            <person name="Matiasovicova J."/>
            <person name="Kubasova T."/>
            <person name="Cejkova D."/>
            <person name="Rychlik I."/>
        </authorList>
    </citation>
    <scope>NUCLEOTIDE SEQUENCE</scope>
    <source>
        <strain evidence="12">An559</strain>
    </source>
</reference>
<evidence type="ECO:0000256" key="1">
    <source>
        <dbReference type="ARBA" id="ARBA00011245"/>
    </source>
</evidence>
<dbReference type="Pfam" id="PF00501">
    <property type="entry name" value="AMP-binding"/>
    <property type="match status" value="1"/>
</dbReference>
<evidence type="ECO:0000256" key="8">
    <source>
        <dbReference type="ARBA" id="ARBA00075111"/>
    </source>
</evidence>
<dbReference type="GO" id="GO:0047475">
    <property type="term" value="F:phenylacetate-CoA ligase activity"/>
    <property type="evidence" value="ECO:0007669"/>
    <property type="project" value="UniProtKB-EC"/>
</dbReference>
<sequence length="436" mass="48227">MGKFRSPEIETASRHTMRIVQSDRLADMVRRVYENVPFYKKKLDECGIRPEDIKSVDDLSKLPFTNKTDLRDNYPYGLFALPLGQVTEIHASSGTTGKQTVVGYTENDLKTWGECAARAITAAGGTHEDVLHVSYGYGLFTGGLGLHYGGQAMGSTVIPASSGNTARQLTIMQDFGSTILCCTPSYAMYLGESREEAGIPLSAIHLKAGIFGAEPWTEQMRKSIEEKLGIKAYDIYGLSEVMGPGVAFECECQDGLHVNEDFFIPEIIDPETGEVLPDGEYGELVFTCITKEALPLIRYRTRDITCLTHGTCACGRTLVKMGKPRGRSDDMLIIRGVNVFPSQIEEVLLHTKGVTANYQIVVERVNNLDTLEVRVEMAPGMDFDAVRLVEEKEREIKGRLHSVLGLSASVTIVEPKSIERSEGKAKRIIDNRHTYD</sequence>
<reference evidence="12" key="1">
    <citation type="submission" date="2020-08" db="EMBL/GenBank/DDBJ databases">
        <authorList>
            <person name="Cejkova D."/>
            <person name="Kubasova T."/>
            <person name="Jahodarova E."/>
            <person name="Rychlik I."/>
        </authorList>
    </citation>
    <scope>NUCLEOTIDE SEQUENCE</scope>
    <source>
        <strain evidence="12">An559</strain>
    </source>
</reference>
<protein>
    <recommendedName>
        <fullName evidence="7 9">Phenylacetate-coenzyme A ligase</fullName>
        <ecNumber evidence="6 9">6.2.1.30</ecNumber>
    </recommendedName>
    <alternativeName>
        <fullName evidence="8 9">Phenylacetyl-CoA ligase</fullName>
    </alternativeName>
</protein>
<evidence type="ECO:0000256" key="5">
    <source>
        <dbReference type="ARBA" id="ARBA00061566"/>
    </source>
</evidence>
<dbReference type="PANTHER" id="PTHR43439">
    <property type="entry name" value="PHENYLACETATE-COENZYME A LIGASE"/>
    <property type="match status" value="1"/>
</dbReference>
<comment type="pathway">
    <text evidence="4 9">Aromatic compound metabolism; phenylacetate degradation.</text>
</comment>
<dbReference type="InterPro" id="IPR028154">
    <property type="entry name" value="AMP-dep_Lig_C"/>
</dbReference>
<comment type="catalytic activity">
    <reaction evidence="9">
        <text>2-phenylacetate + ATP + CoA = phenylacetyl-CoA + AMP + diphosphate</text>
        <dbReference type="Rhea" id="RHEA:20956"/>
        <dbReference type="ChEBI" id="CHEBI:18401"/>
        <dbReference type="ChEBI" id="CHEBI:30616"/>
        <dbReference type="ChEBI" id="CHEBI:33019"/>
        <dbReference type="ChEBI" id="CHEBI:57287"/>
        <dbReference type="ChEBI" id="CHEBI:57390"/>
        <dbReference type="ChEBI" id="CHEBI:456215"/>
        <dbReference type="EC" id="6.2.1.30"/>
    </reaction>
</comment>
<dbReference type="EMBL" id="JACJKY010000022">
    <property type="protein sequence ID" value="MBM6921677.1"/>
    <property type="molecule type" value="Genomic_DNA"/>
</dbReference>
<dbReference type="Gene3D" id="3.30.300.30">
    <property type="match status" value="1"/>
</dbReference>
<feature type="domain" description="AMP-dependent synthetase/ligase" evidence="10">
    <location>
        <begin position="92"/>
        <end position="286"/>
    </location>
</feature>
<dbReference type="PIRSF" id="PIRSF006444">
    <property type="entry name" value="PaaK"/>
    <property type="match status" value="1"/>
</dbReference>
<keyword evidence="3 9" id="KW-0547">Nucleotide-binding</keyword>
<dbReference type="AlphaFoldDB" id="A0A938X709"/>
<dbReference type="EC" id="6.2.1.30" evidence="6 9"/>
<evidence type="ECO:0000256" key="6">
    <source>
        <dbReference type="ARBA" id="ARBA00066629"/>
    </source>
</evidence>
<dbReference type="PANTHER" id="PTHR43439:SF1">
    <property type="entry name" value="PHENYLACETATE-COENZYME A LIGASE"/>
    <property type="match status" value="1"/>
</dbReference>
<evidence type="ECO:0000256" key="2">
    <source>
        <dbReference type="ARBA" id="ARBA00022598"/>
    </source>
</evidence>
<name>A0A938X709_9FIRM</name>
<dbReference type="GO" id="GO:0010124">
    <property type="term" value="P:phenylacetate catabolic process"/>
    <property type="evidence" value="ECO:0007669"/>
    <property type="project" value="UniProtKB-UniRule"/>
</dbReference>
<evidence type="ECO:0000259" key="10">
    <source>
        <dbReference type="Pfam" id="PF00501"/>
    </source>
</evidence>
<comment type="function">
    <text evidence="9">Catalyzes the activation of phenylacetic acid (PA) to phenylacetyl-CoA (PA-CoA).</text>
</comment>
<keyword evidence="13" id="KW-1185">Reference proteome</keyword>
<dbReference type="SUPFAM" id="SSF56801">
    <property type="entry name" value="Acetyl-CoA synthetase-like"/>
    <property type="match status" value="1"/>
</dbReference>
<proteinExistence type="inferred from homology"/>
<gene>
    <name evidence="12" type="ORF">H6A12_11000</name>
</gene>
<dbReference type="FunFam" id="3.40.50.12780:FF:000016">
    <property type="entry name" value="Phenylacetate-coenzyme A ligase"/>
    <property type="match status" value="1"/>
</dbReference>
<dbReference type="CDD" id="cd05913">
    <property type="entry name" value="PaaK"/>
    <property type="match status" value="1"/>
</dbReference>
<evidence type="ECO:0000256" key="7">
    <source>
        <dbReference type="ARBA" id="ARBA00068695"/>
    </source>
</evidence>
<dbReference type="Pfam" id="PF14535">
    <property type="entry name" value="AMP-binding_C_2"/>
    <property type="match status" value="1"/>
</dbReference>
<dbReference type="Proteomes" id="UP000774750">
    <property type="component" value="Unassembled WGS sequence"/>
</dbReference>
<evidence type="ECO:0000256" key="3">
    <source>
        <dbReference type="ARBA" id="ARBA00022741"/>
    </source>
</evidence>
<dbReference type="InterPro" id="IPR000873">
    <property type="entry name" value="AMP-dep_synth/lig_dom"/>
</dbReference>
<dbReference type="InterPro" id="IPR011880">
    <property type="entry name" value="PA_CoA_ligase"/>
</dbReference>
<evidence type="ECO:0000313" key="13">
    <source>
        <dbReference type="Proteomes" id="UP000774750"/>
    </source>
</evidence>
<evidence type="ECO:0000259" key="11">
    <source>
        <dbReference type="Pfam" id="PF14535"/>
    </source>
</evidence>
<dbReference type="RefSeq" id="WP_204447836.1">
    <property type="nucleotide sequence ID" value="NZ_JACJKY010000022.1"/>
</dbReference>
<organism evidence="12 13">
    <name type="scientific">Merdimmobilis hominis</name>
    <dbReference type="NCBI Taxonomy" id="2897707"/>
    <lineage>
        <taxon>Bacteria</taxon>
        <taxon>Bacillati</taxon>
        <taxon>Bacillota</taxon>
        <taxon>Clostridia</taxon>
        <taxon>Eubacteriales</taxon>
        <taxon>Oscillospiraceae</taxon>
        <taxon>Merdimmobilis</taxon>
    </lineage>
</organism>
<dbReference type="InterPro" id="IPR042099">
    <property type="entry name" value="ANL_N_sf"/>
</dbReference>
<evidence type="ECO:0000313" key="12">
    <source>
        <dbReference type="EMBL" id="MBM6921677.1"/>
    </source>
</evidence>
<feature type="domain" description="AMP-dependent ligase C-terminal" evidence="11">
    <location>
        <begin position="336"/>
        <end position="432"/>
    </location>
</feature>
<evidence type="ECO:0000256" key="9">
    <source>
        <dbReference type="PIRNR" id="PIRNR006444"/>
    </source>
</evidence>
<comment type="subunit">
    <text evidence="1">Monomer.</text>
</comment>
<dbReference type="InterPro" id="IPR045851">
    <property type="entry name" value="AMP-bd_C_sf"/>
</dbReference>
<accession>A0A938X709</accession>
<dbReference type="GO" id="GO:0000166">
    <property type="term" value="F:nucleotide binding"/>
    <property type="evidence" value="ECO:0007669"/>
    <property type="project" value="UniProtKB-KW"/>
</dbReference>
<evidence type="ECO:0000256" key="4">
    <source>
        <dbReference type="ARBA" id="ARBA00060591"/>
    </source>
</evidence>